<evidence type="ECO:0000313" key="3">
    <source>
        <dbReference type="Proteomes" id="UP000642070"/>
    </source>
</evidence>
<proteinExistence type="predicted"/>
<gene>
    <name evidence="2" type="ORF">GCM10007977_001220</name>
</gene>
<feature type="compositionally biased region" description="Acidic residues" evidence="1">
    <location>
        <begin position="85"/>
        <end position="103"/>
    </location>
</feature>
<organism evidence="2 3">
    <name type="scientific">Dactylosporangium sucinum</name>
    <dbReference type="NCBI Taxonomy" id="1424081"/>
    <lineage>
        <taxon>Bacteria</taxon>
        <taxon>Bacillati</taxon>
        <taxon>Actinomycetota</taxon>
        <taxon>Actinomycetes</taxon>
        <taxon>Micromonosporales</taxon>
        <taxon>Micromonosporaceae</taxon>
        <taxon>Dactylosporangium</taxon>
    </lineage>
</organism>
<protein>
    <submittedName>
        <fullName evidence="2">Uncharacterized protein</fullName>
    </submittedName>
</protein>
<dbReference type="AlphaFoldDB" id="A0A917WH36"/>
<comment type="caution">
    <text evidence="2">The sequence shown here is derived from an EMBL/GenBank/DDBJ whole genome shotgun (WGS) entry which is preliminary data.</text>
</comment>
<name>A0A917WH36_9ACTN</name>
<feature type="compositionally biased region" description="Basic residues" evidence="1">
    <location>
        <begin position="45"/>
        <end position="55"/>
    </location>
</feature>
<reference evidence="2" key="2">
    <citation type="submission" date="2020-09" db="EMBL/GenBank/DDBJ databases">
        <authorList>
            <person name="Sun Q."/>
            <person name="Ohkuma M."/>
        </authorList>
    </citation>
    <scope>NUCLEOTIDE SEQUENCE</scope>
    <source>
        <strain evidence="2">JCM 19831</strain>
    </source>
</reference>
<feature type="region of interest" description="Disordered" evidence="1">
    <location>
        <begin position="1"/>
        <end position="31"/>
    </location>
</feature>
<dbReference type="Proteomes" id="UP000642070">
    <property type="component" value="Unassembled WGS sequence"/>
</dbReference>
<dbReference type="EMBL" id="BMPI01000001">
    <property type="protein sequence ID" value="GGM03613.1"/>
    <property type="molecule type" value="Genomic_DNA"/>
</dbReference>
<feature type="region of interest" description="Disordered" evidence="1">
    <location>
        <begin position="45"/>
        <end position="144"/>
    </location>
</feature>
<sequence>MPVSGSREPKPMSIVRKKQSPSAGTSTVSARYRCRSVRYARRFASRAMAWRRNRPARSAAKLATSAAAVRPASSAGPSGRPAEADCADDDGSADDDGGADEDGGAVGGGDGLGSVAAGSGLMRAGCESSPSHHRPPLSPMLSRAAASGGRLTTWLVTASPSRSRRSLVTVVTRRANSGSAAMCRSTAFHTAAGFFCRRTTGSTRFR</sequence>
<evidence type="ECO:0000313" key="2">
    <source>
        <dbReference type="EMBL" id="GGM03613.1"/>
    </source>
</evidence>
<evidence type="ECO:0000256" key="1">
    <source>
        <dbReference type="SAM" id="MobiDB-lite"/>
    </source>
</evidence>
<keyword evidence="3" id="KW-1185">Reference proteome</keyword>
<accession>A0A917WH36</accession>
<reference evidence="2" key="1">
    <citation type="journal article" date="2014" name="Int. J. Syst. Evol. Microbiol.">
        <title>Complete genome sequence of Corynebacterium casei LMG S-19264T (=DSM 44701T), isolated from a smear-ripened cheese.</title>
        <authorList>
            <consortium name="US DOE Joint Genome Institute (JGI-PGF)"/>
            <person name="Walter F."/>
            <person name="Albersmeier A."/>
            <person name="Kalinowski J."/>
            <person name="Ruckert C."/>
        </authorList>
    </citation>
    <scope>NUCLEOTIDE SEQUENCE</scope>
    <source>
        <strain evidence="2">JCM 19831</strain>
    </source>
</reference>
<feature type="compositionally biased region" description="Low complexity" evidence="1">
    <location>
        <begin position="56"/>
        <end position="68"/>
    </location>
</feature>